<comment type="subcellular location">
    <subcellularLocation>
        <location evidence="1">Virion</location>
    </subcellularLocation>
</comment>
<dbReference type="InterPro" id="IPR030392">
    <property type="entry name" value="S74_ICA"/>
</dbReference>
<feature type="domain" description="Peptidase S74" evidence="3">
    <location>
        <begin position="322"/>
        <end position="420"/>
    </location>
</feature>
<keyword evidence="5" id="KW-1185">Reference proteome</keyword>
<proteinExistence type="predicted"/>
<dbReference type="Gene3D" id="6.20.70.20">
    <property type="match status" value="1"/>
</dbReference>
<sequence>MALKLSNNSVSKLASSLTAGATSLAVLPGEGAKFPTLAAGDWFPLTVVKSDGSLEIMRCTARTTDTLTVSRAQEGTAALAFSAGDRVELRFTNAVFAVLAQIDGAPAFSQLTVNSQGNATNPFTVNGATNTNGAGIFLIGNGATTPNKTIRSHNGKLEIVNSSYGAVIWSLADTGSMDAAQRPTWAGFTPWDTGNFDPATKQAAGNYAKSTNNTVTFDWGTHQVGQLGLTIDTIYQGYLWHSGNFNPANYAIKSVHQDNGNINGSVWGGLLSDYLAAQLSGKQATGNYMRGITGNGFTVGWDSGSNHLNFFVDNNLVGFVVSDERAKKNIAPSAADALARVNALDFVEFDFIDSPYLPKKHVDNGVIAQQARLINPNWIDEPPADHPDAYLGLNLQYLLLDAMRAIQQLSFKVEELEAELTRKA</sequence>
<evidence type="ECO:0000256" key="2">
    <source>
        <dbReference type="ARBA" id="ARBA00022732"/>
    </source>
</evidence>
<dbReference type="EMBL" id="JX104231">
    <property type="protein sequence ID" value="AFN39129.1"/>
    <property type="molecule type" value="Genomic_DNA"/>
</dbReference>
<evidence type="ECO:0000256" key="1">
    <source>
        <dbReference type="ARBA" id="ARBA00004328"/>
    </source>
</evidence>
<dbReference type="Pfam" id="PF13884">
    <property type="entry name" value="Peptidase_S74"/>
    <property type="match status" value="1"/>
</dbReference>
<evidence type="ECO:0000313" key="4">
    <source>
        <dbReference type="EMBL" id="AFN39129.1"/>
    </source>
</evidence>
<evidence type="ECO:0000313" key="5">
    <source>
        <dbReference type="Proteomes" id="UP000009014"/>
    </source>
</evidence>
<dbReference type="GeneID" id="14296453"/>
<dbReference type="Proteomes" id="UP000009014">
    <property type="component" value="Segment"/>
</dbReference>
<dbReference type="GO" id="GO:0098015">
    <property type="term" value="C:virus tail"/>
    <property type="evidence" value="ECO:0007669"/>
    <property type="project" value="UniProtKB-KW"/>
</dbReference>
<name>I6XKW3_9CAUD</name>
<dbReference type="PROSITE" id="PS51688">
    <property type="entry name" value="ICA"/>
    <property type="match status" value="1"/>
</dbReference>
<protein>
    <submittedName>
        <fullName evidence="4">Tail fiber</fullName>
    </submittedName>
</protein>
<dbReference type="KEGG" id="vg:14296453"/>
<keyword evidence="2" id="KW-1227">Viral tail protein</keyword>
<keyword evidence="2" id="KW-0946">Virion</keyword>
<organism evidence="4 5">
    <name type="scientific">Burkholderia phage BcepMigl</name>
    <dbReference type="NCBI Taxonomy" id="2886899"/>
    <lineage>
        <taxon>Viruses</taxon>
        <taxon>Duplodnaviria</taxon>
        <taxon>Heunggongvirae</taxon>
        <taxon>Uroviricota</taxon>
        <taxon>Caudoviricetes</taxon>
        <taxon>Lessievirus</taxon>
        <taxon>Lessievirus bcepmigl</taxon>
    </lineage>
</organism>
<evidence type="ECO:0000259" key="3">
    <source>
        <dbReference type="PROSITE" id="PS51688"/>
    </source>
</evidence>
<accession>I6XKW3</accession>
<dbReference type="RefSeq" id="YP_007236806.1">
    <property type="nucleotide sequence ID" value="NC_019917.1"/>
</dbReference>
<gene>
    <name evidence="4" type="ORF">BcepMigl_gp60</name>
</gene>
<dbReference type="OrthoDB" id="27707at10239"/>
<reference evidence="4 5" key="1">
    <citation type="submission" date="2012-05" db="EMBL/GenBank/DDBJ databases">
        <title>Complete genome of the Bcep22-like bacteriophage BcepMigl.</title>
        <authorList>
            <person name="Gill J.J."/>
            <person name="Migl D.M."/>
            <person name="Summer E.J."/>
            <person name="Gonzlaez C.F."/>
            <person name="Young R."/>
        </authorList>
    </citation>
    <scope>NUCLEOTIDE SEQUENCE [LARGE SCALE GENOMIC DNA]</scope>
</reference>